<keyword evidence="4 8" id="KW-0028">Amino-acid biosynthesis</keyword>
<evidence type="ECO:0000313" key="11">
    <source>
        <dbReference type="EMBL" id="KAH9317019.1"/>
    </source>
</evidence>
<comment type="catalytic activity">
    <reaction evidence="8">
        <text>L-arogenate + H(+) = L-phenylalanine + CO2 + H2O</text>
        <dbReference type="Rhea" id="RHEA:12536"/>
        <dbReference type="ChEBI" id="CHEBI:15377"/>
        <dbReference type="ChEBI" id="CHEBI:15378"/>
        <dbReference type="ChEBI" id="CHEBI:16526"/>
        <dbReference type="ChEBI" id="CHEBI:58095"/>
        <dbReference type="ChEBI" id="CHEBI:58180"/>
        <dbReference type="EC" id="4.2.1.91"/>
    </reaction>
</comment>
<comment type="function">
    <text evidence="8">Converts the prephenate produced from the shikimate-chorismate pathway into phenylalanine.</text>
</comment>
<dbReference type="InterPro" id="IPR001086">
    <property type="entry name" value="Preph_deHydtase"/>
</dbReference>
<dbReference type="InterPro" id="IPR018528">
    <property type="entry name" value="Preph_deHydtase_CS"/>
</dbReference>
<dbReference type="PROSITE" id="PS00857">
    <property type="entry name" value="PREPHENATE_DEHYDR_1"/>
    <property type="match status" value="1"/>
</dbReference>
<dbReference type="CDD" id="cd04905">
    <property type="entry name" value="ACT_CM-PDT"/>
    <property type="match status" value="1"/>
</dbReference>
<feature type="domain" description="Prephenate dehydratase" evidence="9">
    <location>
        <begin position="91"/>
        <end position="269"/>
    </location>
</feature>
<dbReference type="OMA" id="IQDESCN"/>
<evidence type="ECO:0000259" key="9">
    <source>
        <dbReference type="PROSITE" id="PS51171"/>
    </source>
</evidence>
<feature type="domain" description="ACT" evidence="10">
    <location>
        <begin position="283"/>
        <end position="373"/>
    </location>
</feature>
<keyword evidence="7 8" id="KW-0456">Lyase</keyword>
<evidence type="ECO:0000256" key="8">
    <source>
        <dbReference type="RuleBase" id="RU363004"/>
    </source>
</evidence>
<keyword evidence="5 8" id="KW-0057">Aromatic amino acid biosynthesis</keyword>
<comment type="pathway">
    <text evidence="2 8">Amino-acid biosynthesis; L-phenylalanine biosynthesis; L-phenylalanine from L-arogenate: step 1/1.</text>
</comment>
<dbReference type="Gene3D" id="3.40.190.10">
    <property type="entry name" value="Periplasmic binding protein-like II"/>
    <property type="match status" value="2"/>
</dbReference>
<dbReference type="SUPFAM" id="SSF55021">
    <property type="entry name" value="ACT-like"/>
    <property type="match status" value="1"/>
</dbReference>
<dbReference type="PANTHER" id="PTHR21022">
    <property type="entry name" value="PREPHENATE DEHYDRATASE P PROTEIN"/>
    <property type="match status" value="1"/>
</dbReference>
<dbReference type="InterPro" id="IPR045865">
    <property type="entry name" value="ACT-like_dom_sf"/>
</dbReference>
<dbReference type="PANTHER" id="PTHR21022:SF17">
    <property type="entry name" value="OS10G0523700 PROTEIN"/>
    <property type="match status" value="1"/>
</dbReference>
<dbReference type="PROSITE" id="PS00858">
    <property type="entry name" value="PREPHENATE_DEHYDR_2"/>
    <property type="match status" value="1"/>
</dbReference>
<dbReference type="CDD" id="cd13631">
    <property type="entry name" value="PBP2_Ct-PDT_like"/>
    <property type="match status" value="1"/>
</dbReference>
<evidence type="ECO:0000313" key="12">
    <source>
        <dbReference type="Proteomes" id="UP000824469"/>
    </source>
</evidence>
<proteinExistence type="predicted"/>
<comment type="subcellular location">
    <subcellularLocation>
        <location evidence="1 8">Plastid</location>
        <location evidence="1 8">Chloroplast stroma</location>
    </subcellularLocation>
</comment>
<dbReference type="Gene3D" id="3.30.70.260">
    <property type="match status" value="1"/>
</dbReference>
<evidence type="ECO:0000256" key="3">
    <source>
        <dbReference type="ARBA" id="ARBA00013259"/>
    </source>
</evidence>
<organism evidence="11 12">
    <name type="scientific">Taxus chinensis</name>
    <name type="common">Chinese yew</name>
    <name type="synonym">Taxus wallichiana var. chinensis</name>
    <dbReference type="NCBI Taxonomy" id="29808"/>
    <lineage>
        <taxon>Eukaryota</taxon>
        <taxon>Viridiplantae</taxon>
        <taxon>Streptophyta</taxon>
        <taxon>Embryophyta</taxon>
        <taxon>Tracheophyta</taxon>
        <taxon>Spermatophyta</taxon>
        <taxon>Pinopsida</taxon>
        <taxon>Pinidae</taxon>
        <taxon>Conifers II</taxon>
        <taxon>Cupressales</taxon>
        <taxon>Taxaceae</taxon>
        <taxon>Taxus</taxon>
    </lineage>
</organism>
<evidence type="ECO:0000256" key="7">
    <source>
        <dbReference type="ARBA" id="ARBA00023239"/>
    </source>
</evidence>
<dbReference type="AlphaFoldDB" id="A0AA38G586"/>
<keyword evidence="8" id="KW-0150">Chloroplast</keyword>
<keyword evidence="8" id="KW-0934">Plastid</keyword>
<keyword evidence="8" id="KW-0809">Transit peptide</keyword>
<accession>A0AA38G586</accession>
<evidence type="ECO:0000256" key="4">
    <source>
        <dbReference type="ARBA" id="ARBA00022605"/>
    </source>
</evidence>
<keyword evidence="12" id="KW-1185">Reference proteome</keyword>
<dbReference type="GO" id="GO:0004664">
    <property type="term" value="F:prephenate dehydratase activity"/>
    <property type="evidence" value="ECO:0007669"/>
    <property type="project" value="InterPro"/>
</dbReference>
<dbReference type="EC" id="4.2.1.91" evidence="3 8"/>
<dbReference type="InterPro" id="IPR002912">
    <property type="entry name" value="ACT_dom"/>
</dbReference>
<dbReference type="Pfam" id="PF00800">
    <property type="entry name" value="PDT"/>
    <property type="match status" value="1"/>
</dbReference>
<dbReference type="GO" id="GO:0009094">
    <property type="term" value="P:L-phenylalanine biosynthetic process"/>
    <property type="evidence" value="ECO:0007669"/>
    <property type="project" value="UniProtKB-KW"/>
</dbReference>
<dbReference type="Proteomes" id="UP000824469">
    <property type="component" value="Unassembled WGS sequence"/>
</dbReference>
<evidence type="ECO:0000256" key="5">
    <source>
        <dbReference type="ARBA" id="ARBA00023141"/>
    </source>
</evidence>
<sequence length="380" mass="41530">MDRLCRAPINSSLWNIRTKVKPTPEIRSRDLPFNKPSATVLVSASNGANGGNGAINIKHISEQKDRLLLTAVKRALYTTEQEQGPGQVAFRVAYQGIPGAYSEEAALATHPGCQGLPCHTYAAALQSVESRVADRAILPVESTVEGSIHRNYDLLLDHRLCIVGEIHYPVYYCLLAPPGVDREEIKRVMAHPLALSQCRRTLKTLGLANVSMQTSDDTAGAAECVSRNGPRGTAAIASARAAEIYGLRVLARGIQDESCNFTRFLILARDPIVPTADRPCKTSIVVAHDGELGVLFKVLSAFSFRDINLTKLESRPTKNRPLRVVGDGPAFVKEFHCVFYIDFEASLSDRRVQNALTELKEFASFLRVLGSYSVDATPKA</sequence>
<dbReference type="GO" id="GO:0009570">
    <property type="term" value="C:chloroplast stroma"/>
    <property type="evidence" value="ECO:0007669"/>
    <property type="project" value="UniProtKB-SubCell"/>
</dbReference>
<evidence type="ECO:0000259" key="10">
    <source>
        <dbReference type="PROSITE" id="PS51671"/>
    </source>
</evidence>
<dbReference type="PROSITE" id="PS51671">
    <property type="entry name" value="ACT"/>
    <property type="match status" value="1"/>
</dbReference>
<protein>
    <recommendedName>
        <fullName evidence="3 8">Arogenate dehydratase</fullName>
        <ecNumber evidence="3 8">4.2.1.91</ecNumber>
    </recommendedName>
</protein>
<evidence type="ECO:0000256" key="6">
    <source>
        <dbReference type="ARBA" id="ARBA00023222"/>
    </source>
</evidence>
<dbReference type="SUPFAM" id="SSF53850">
    <property type="entry name" value="Periplasmic binding protein-like II"/>
    <property type="match status" value="1"/>
</dbReference>
<dbReference type="PROSITE" id="PS51171">
    <property type="entry name" value="PREPHENATE_DEHYDR_3"/>
    <property type="match status" value="1"/>
</dbReference>
<name>A0AA38G586_TAXCH</name>
<dbReference type="EMBL" id="JAHRHJ020000004">
    <property type="protein sequence ID" value="KAH9317019.1"/>
    <property type="molecule type" value="Genomic_DNA"/>
</dbReference>
<evidence type="ECO:0000256" key="1">
    <source>
        <dbReference type="ARBA" id="ARBA00004470"/>
    </source>
</evidence>
<dbReference type="FunFam" id="3.40.190.10:FF:000031">
    <property type="entry name" value="Arogenate dehydratase"/>
    <property type="match status" value="1"/>
</dbReference>
<dbReference type="GO" id="GO:0047769">
    <property type="term" value="F:arogenate dehydratase activity"/>
    <property type="evidence" value="ECO:0007669"/>
    <property type="project" value="UniProtKB-UniRule"/>
</dbReference>
<reference evidence="11 12" key="1">
    <citation type="journal article" date="2021" name="Nat. Plants">
        <title>The Taxus genome provides insights into paclitaxel biosynthesis.</title>
        <authorList>
            <person name="Xiong X."/>
            <person name="Gou J."/>
            <person name="Liao Q."/>
            <person name="Li Y."/>
            <person name="Zhou Q."/>
            <person name="Bi G."/>
            <person name="Li C."/>
            <person name="Du R."/>
            <person name="Wang X."/>
            <person name="Sun T."/>
            <person name="Guo L."/>
            <person name="Liang H."/>
            <person name="Lu P."/>
            <person name="Wu Y."/>
            <person name="Zhang Z."/>
            <person name="Ro D.K."/>
            <person name="Shang Y."/>
            <person name="Huang S."/>
            <person name="Yan J."/>
        </authorList>
    </citation>
    <scope>NUCLEOTIDE SEQUENCE [LARGE SCALE GENOMIC DNA]</scope>
    <source>
        <strain evidence="11">Ta-2019</strain>
    </source>
</reference>
<keyword evidence="6 8" id="KW-0584">Phenylalanine biosynthesis</keyword>
<gene>
    <name evidence="11" type="ORF">KI387_018788</name>
</gene>
<comment type="caution">
    <text evidence="11">The sequence shown here is derived from an EMBL/GenBank/DDBJ whole genome shotgun (WGS) entry which is preliminary data.</text>
</comment>
<evidence type="ECO:0000256" key="2">
    <source>
        <dbReference type="ARBA" id="ARBA00004929"/>
    </source>
</evidence>